<keyword evidence="1" id="KW-1133">Transmembrane helix</keyword>
<comment type="caution">
    <text evidence="2">The sequence shown here is derived from an EMBL/GenBank/DDBJ whole genome shotgun (WGS) entry which is preliminary data.</text>
</comment>
<accession>A0A5D4KEN6</accession>
<feature type="transmembrane region" description="Helical" evidence="1">
    <location>
        <begin position="135"/>
        <end position="155"/>
    </location>
</feature>
<reference evidence="2 3" key="1">
    <citation type="submission" date="2019-08" db="EMBL/GenBank/DDBJ databases">
        <title>Bacillus genomes from the desert of Cuatro Cienegas, Coahuila.</title>
        <authorList>
            <person name="Olmedo-Alvarez G."/>
        </authorList>
    </citation>
    <scope>NUCLEOTIDE SEQUENCE [LARGE SCALE GENOMIC DNA]</scope>
    <source>
        <strain evidence="2 3">CH40_1T</strain>
    </source>
</reference>
<dbReference type="Proteomes" id="UP000323317">
    <property type="component" value="Unassembled WGS sequence"/>
</dbReference>
<feature type="transmembrane region" description="Helical" evidence="1">
    <location>
        <begin position="207"/>
        <end position="230"/>
    </location>
</feature>
<gene>
    <name evidence="2" type="ORF">FZC79_09105</name>
</gene>
<evidence type="ECO:0000256" key="1">
    <source>
        <dbReference type="SAM" id="Phobius"/>
    </source>
</evidence>
<feature type="transmembrane region" description="Helical" evidence="1">
    <location>
        <begin position="108"/>
        <end position="128"/>
    </location>
</feature>
<feature type="transmembrane region" description="Helical" evidence="1">
    <location>
        <begin position="236"/>
        <end position="253"/>
    </location>
</feature>
<dbReference type="RefSeq" id="WP_148946518.1">
    <property type="nucleotide sequence ID" value="NZ_VTEH01000005.1"/>
</dbReference>
<dbReference type="EMBL" id="VTEH01000005">
    <property type="protein sequence ID" value="TYR75771.1"/>
    <property type="molecule type" value="Genomic_DNA"/>
</dbReference>
<keyword evidence="1" id="KW-0812">Transmembrane</keyword>
<organism evidence="2 3">
    <name type="scientific">Rossellomorea vietnamensis</name>
    <dbReference type="NCBI Taxonomy" id="218284"/>
    <lineage>
        <taxon>Bacteria</taxon>
        <taxon>Bacillati</taxon>
        <taxon>Bacillota</taxon>
        <taxon>Bacilli</taxon>
        <taxon>Bacillales</taxon>
        <taxon>Bacillaceae</taxon>
        <taxon>Rossellomorea</taxon>
    </lineage>
</organism>
<keyword evidence="1" id="KW-0472">Membrane</keyword>
<evidence type="ECO:0000313" key="2">
    <source>
        <dbReference type="EMBL" id="TYR75771.1"/>
    </source>
</evidence>
<sequence length="285" mass="32040">MTTIDHHIQKVLQRVEGTPEERQELVEEMKDHLLSAKEEYIAQGLSDEEAERKAIADFGGDSEVGGELQESISPYRKDVLIGLGLASIIYAVSVFLHGVTQINEPHPIWLTILFSIGVFMTLSGFYPSIAAGRKLLMTVLLFFYFPLIFWGLLIIDTSDKWYKGPLEILAGILAVLVIISLFMTLVRSGKTAAMDKSTKKKRTFLHTVNILLGVVMVPYSFVFGMGALLFGGYTPMLLIPLGLVLLWSLSYWAQMKFYQKRLSISIVFLSADFIAIFLIVLRYMT</sequence>
<feature type="transmembrane region" description="Helical" evidence="1">
    <location>
        <begin position="167"/>
        <end position="186"/>
    </location>
</feature>
<feature type="transmembrane region" description="Helical" evidence="1">
    <location>
        <begin position="265"/>
        <end position="284"/>
    </location>
</feature>
<protein>
    <submittedName>
        <fullName evidence="2">Uncharacterized protein</fullName>
    </submittedName>
</protein>
<name>A0A5D4KEN6_9BACI</name>
<proteinExistence type="predicted"/>
<dbReference type="AlphaFoldDB" id="A0A5D4KEN6"/>
<dbReference type="InterPro" id="IPR047928">
    <property type="entry name" value="Perm_prefix_1"/>
</dbReference>
<evidence type="ECO:0000313" key="3">
    <source>
        <dbReference type="Proteomes" id="UP000323317"/>
    </source>
</evidence>
<feature type="transmembrane region" description="Helical" evidence="1">
    <location>
        <begin position="79"/>
        <end position="96"/>
    </location>
</feature>
<dbReference type="NCBIfam" id="NF038403">
    <property type="entry name" value="perm_prefix_1"/>
    <property type="match status" value="1"/>
</dbReference>